<keyword evidence="6" id="KW-0472">Membrane</keyword>
<keyword evidence="3" id="KW-0812">Transmembrane</keyword>
<gene>
    <name evidence="8" type="ORF">CEUTPL_LOCUS9088</name>
</gene>
<evidence type="ECO:0000256" key="5">
    <source>
        <dbReference type="ARBA" id="ARBA00023128"/>
    </source>
</evidence>
<organism evidence="8 9">
    <name type="scientific">Ceutorhynchus assimilis</name>
    <name type="common">cabbage seed weevil</name>
    <dbReference type="NCBI Taxonomy" id="467358"/>
    <lineage>
        <taxon>Eukaryota</taxon>
        <taxon>Metazoa</taxon>
        <taxon>Ecdysozoa</taxon>
        <taxon>Arthropoda</taxon>
        <taxon>Hexapoda</taxon>
        <taxon>Insecta</taxon>
        <taxon>Pterygota</taxon>
        <taxon>Neoptera</taxon>
        <taxon>Endopterygota</taxon>
        <taxon>Coleoptera</taxon>
        <taxon>Polyphaga</taxon>
        <taxon>Cucujiformia</taxon>
        <taxon>Curculionidae</taxon>
        <taxon>Ceutorhynchinae</taxon>
        <taxon>Ceutorhynchus</taxon>
    </lineage>
</organism>
<comment type="function">
    <text evidence="7">Component of the MICOS complex, a large protein complex of the mitochondrial inner membrane that plays crucial roles in the maintenance of crista junctions, inner membrane architecture, and formation of contact sites to the outer membrane.</text>
</comment>
<evidence type="ECO:0000313" key="8">
    <source>
        <dbReference type="EMBL" id="CAG9768560.1"/>
    </source>
</evidence>
<comment type="subunit">
    <text evidence="7">Component of the mitochondrial contact site and cristae organizing system (MICOS) complex.</text>
</comment>
<evidence type="ECO:0000313" key="9">
    <source>
        <dbReference type="Proteomes" id="UP001152799"/>
    </source>
</evidence>
<comment type="subcellular location">
    <subcellularLocation>
        <location evidence="7">Mitochondrion inner membrane</location>
    </subcellularLocation>
    <subcellularLocation>
        <location evidence="1">Mitochondrion membrane</location>
    </subcellularLocation>
</comment>
<protein>
    <recommendedName>
        <fullName evidence="7">MICOS complex subunit</fullName>
    </recommendedName>
</protein>
<sequence>MFVGAVIRKGLIPAAAVVTEVKMQNSDQVEDNEFVCRPSELPIYTPDLQSFAKQPKIVQKEEVPAPSFIQDSVKTMRRTLTKYKKEYEAYEVVAKRNLTESKQNVEWLVDYLRQEDNTLPKAGAIGIGALTGLIFGLRGGFFKRAIYATTGALAMGAVCYPKEASEYSQFATVEGKKMLTIAYNFAYGVKKDDPPLELPTLPKLPTTVSGAWDSIKSSFISDDNADVANTSQAHKK</sequence>
<dbReference type="OrthoDB" id="5973346at2759"/>
<evidence type="ECO:0000256" key="7">
    <source>
        <dbReference type="RuleBase" id="RU363021"/>
    </source>
</evidence>
<reference evidence="8" key="1">
    <citation type="submission" date="2022-01" db="EMBL/GenBank/DDBJ databases">
        <authorList>
            <person name="King R."/>
        </authorList>
    </citation>
    <scope>NUCLEOTIDE SEQUENCE</scope>
</reference>
<dbReference type="Pfam" id="PF09769">
    <property type="entry name" value="ApoO"/>
    <property type="match status" value="1"/>
</dbReference>
<dbReference type="GO" id="GO:0061617">
    <property type="term" value="C:MICOS complex"/>
    <property type="evidence" value="ECO:0007669"/>
    <property type="project" value="UniProtKB-UniRule"/>
</dbReference>
<evidence type="ECO:0000256" key="4">
    <source>
        <dbReference type="ARBA" id="ARBA00022989"/>
    </source>
</evidence>
<comment type="similarity">
    <text evidence="2">Belongs to the apolipoprotein O/MICOS complex subunit Mic27 family.</text>
</comment>
<keyword evidence="7" id="KW-0999">Mitochondrion inner membrane</keyword>
<dbReference type="InterPro" id="IPR033182">
    <property type="entry name" value="MIC26/MIC27_animal"/>
</dbReference>
<dbReference type="PANTHER" id="PTHR14564">
    <property type="entry name" value="MICOS COMPLEX SUBUNIT MIC26 / MIC27 FAMILY MEMBER"/>
    <property type="match status" value="1"/>
</dbReference>
<dbReference type="Proteomes" id="UP001152799">
    <property type="component" value="Chromosome 5"/>
</dbReference>
<proteinExistence type="inferred from homology"/>
<evidence type="ECO:0000256" key="6">
    <source>
        <dbReference type="ARBA" id="ARBA00023136"/>
    </source>
</evidence>
<dbReference type="EMBL" id="OU892281">
    <property type="protein sequence ID" value="CAG9768560.1"/>
    <property type="molecule type" value="Genomic_DNA"/>
</dbReference>
<name>A0A9N9QFS5_9CUCU</name>
<keyword evidence="9" id="KW-1185">Reference proteome</keyword>
<dbReference type="InterPro" id="IPR019166">
    <property type="entry name" value="MIC26/MIC27"/>
</dbReference>
<keyword evidence="5 7" id="KW-0496">Mitochondrion</keyword>
<evidence type="ECO:0000256" key="1">
    <source>
        <dbReference type="ARBA" id="ARBA00004325"/>
    </source>
</evidence>
<dbReference type="GO" id="GO:0042407">
    <property type="term" value="P:cristae formation"/>
    <property type="evidence" value="ECO:0007669"/>
    <property type="project" value="InterPro"/>
</dbReference>
<accession>A0A9N9QFS5</accession>
<keyword evidence="4" id="KW-1133">Transmembrane helix</keyword>
<evidence type="ECO:0000256" key="2">
    <source>
        <dbReference type="ARBA" id="ARBA00010904"/>
    </source>
</evidence>
<evidence type="ECO:0000256" key="3">
    <source>
        <dbReference type="ARBA" id="ARBA00022692"/>
    </source>
</evidence>
<dbReference type="AlphaFoldDB" id="A0A9N9QFS5"/>